<feature type="transmembrane region" description="Helical" evidence="1">
    <location>
        <begin position="185"/>
        <end position="207"/>
    </location>
</feature>
<dbReference type="EMBL" id="CP154795">
    <property type="protein sequence ID" value="XAN09100.1"/>
    <property type="molecule type" value="Genomic_DNA"/>
</dbReference>
<keyword evidence="1" id="KW-0812">Transmembrane</keyword>
<reference evidence="2 3" key="1">
    <citation type="submission" date="2024-04" db="EMBL/GenBank/DDBJ databases">
        <title>Isolation of an actinomycete strain from pig manure.</title>
        <authorList>
            <person name="Gong T."/>
            <person name="Yu Z."/>
            <person name="An M."/>
            <person name="Wei C."/>
            <person name="Yang W."/>
            <person name="Liu L."/>
        </authorList>
    </citation>
    <scope>NUCLEOTIDE SEQUENCE [LARGE SCALE GENOMIC DNA]</scope>
    <source>
        <strain evidence="2 3">ZF39</strain>
    </source>
</reference>
<proteinExistence type="predicted"/>
<evidence type="ECO:0008006" key="4">
    <source>
        <dbReference type="Google" id="ProtNLM"/>
    </source>
</evidence>
<keyword evidence="1" id="KW-0472">Membrane</keyword>
<sequence>MQDQGSMFMFAGVALILTLWLAARVTARVRRRRCTMPVEATVLQHDPDSESVHADGRIGFQLHGSWHEAVVSLHRNLTGDRLQAFVDPDKPTRAYVRGQPPTARGTVALALTAGLAWLMAWNAREAWQGRPIAWVEELIPKVDTGVQLLIGLLTLLAFLAVPVLGGVLLWHALSQRSTVAPRHAARLFVVGLVMLVGGIGLLVFVIAGG</sequence>
<keyword evidence="1" id="KW-1133">Transmembrane helix</keyword>
<evidence type="ECO:0000256" key="1">
    <source>
        <dbReference type="SAM" id="Phobius"/>
    </source>
</evidence>
<feature type="transmembrane region" description="Helical" evidence="1">
    <location>
        <begin position="148"/>
        <end position="173"/>
    </location>
</feature>
<organism evidence="2 3">
    <name type="scientific">Ammonicoccus fulvus</name>
    <dbReference type="NCBI Taxonomy" id="3138240"/>
    <lineage>
        <taxon>Bacteria</taxon>
        <taxon>Bacillati</taxon>
        <taxon>Actinomycetota</taxon>
        <taxon>Actinomycetes</taxon>
        <taxon>Propionibacteriales</taxon>
        <taxon>Propionibacteriaceae</taxon>
        <taxon>Ammonicoccus</taxon>
    </lineage>
</organism>
<keyword evidence="3" id="KW-1185">Reference proteome</keyword>
<protein>
    <recommendedName>
        <fullName evidence="4">DUF3592 domain-containing protein</fullName>
    </recommendedName>
</protein>
<dbReference type="RefSeq" id="WP_425310538.1">
    <property type="nucleotide sequence ID" value="NZ_CP154795.1"/>
</dbReference>
<dbReference type="Proteomes" id="UP001442841">
    <property type="component" value="Chromosome"/>
</dbReference>
<feature type="transmembrane region" description="Helical" evidence="1">
    <location>
        <begin position="6"/>
        <end position="23"/>
    </location>
</feature>
<gene>
    <name evidence="2" type="ORF">AADG42_17860</name>
</gene>
<accession>A0ABZ3FWN9</accession>
<evidence type="ECO:0000313" key="2">
    <source>
        <dbReference type="EMBL" id="XAN09100.1"/>
    </source>
</evidence>
<name>A0ABZ3FWN9_9ACTN</name>
<evidence type="ECO:0000313" key="3">
    <source>
        <dbReference type="Proteomes" id="UP001442841"/>
    </source>
</evidence>